<evidence type="ECO:0000313" key="3">
    <source>
        <dbReference type="Proteomes" id="UP001159363"/>
    </source>
</evidence>
<dbReference type="EMBL" id="JARBHB010000015">
    <property type="protein sequence ID" value="KAJ8867597.1"/>
    <property type="molecule type" value="Genomic_DNA"/>
</dbReference>
<dbReference type="Proteomes" id="UP001159363">
    <property type="component" value="Chromosome 14"/>
</dbReference>
<keyword evidence="3" id="KW-1185">Reference proteome</keyword>
<organism evidence="2 3">
    <name type="scientific">Dryococelus australis</name>
    <dbReference type="NCBI Taxonomy" id="614101"/>
    <lineage>
        <taxon>Eukaryota</taxon>
        <taxon>Metazoa</taxon>
        <taxon>Ecdysozoa</taxon>
        <taxon>Arthropoda</taxon>
        <taxon>Hexapoda</taxon>
        <taxon>Insecta</taxon>
        <taxon>Pterygota</taxon>
        <taxon>Neoptera</taxon>
        <taxon>Polyneoptera</taxon>
        <taxon>Phasmatodea</taxon>
        <taxon>Verophasmatodea</taxon>
        <taxon>Anareolatae</taxon>
        <taxon>Phasmatidae</taxon>
        <taxon>Eurycanthinae</taxon>
        <taxon>Dryococelus</taxon>
    </lineage>
</organism>
<accession>A0ABQ9G809</accession>
<gene>
    <name evidence="2" type="ORF">PR048_031399</name>
</gene>
<feature type="region of interest" description="Disordered" evidence="1">
    <location>
        <begin position="466"/>
        <end position="498"/>
    </location>
</feature>
<comment type="caution">
    <text evidence="2">The sequence shown here is derived from an EMBL/GenBank/DDBJ whole genome shotgun (WGS) entry which is preliminary data.</text>
</comment>
<name>A0ABQ9G809_9NEOP</name>
<protein>
    <submittedName>
        <fullName evidence="2">Uncharacterized protein</fullName>
    </submittedName>
</protein>
<evidence type="ECO:0000313" key="2">
    <source>
        <dbReference type="EMBL" id="KAJ8867597.1"/>
    </source>
</evidence>
<sequence length="592" mass="66349">MLVINKRKPKFKVEEFIHSSKQIGIFEKKYTKPMMENQYKADFTRIKCKKSVLQINIWLTKSFKGRNMCLWFDGEDSQKLTTCGLRIKMLKDCNTIVNLVSSAVSGSWKVPEDVVGQNRWSWAVWTRGRERECLLLNRFLQYWIDTRRDGLSSRSQGTLLWRGVEGKRCLQTSRADVKPFSQSSPSCYIAEKFDNRGQRDKSCGGGGVAIELPIAFQTSSIGYRRGDAAGHNKSVTAPLQSVATLVLVLRLVVVTVCVHAVLRRAASCQWRWHLEGAAIWPRLLAEHSQSCPLVSDNPLVLPRCGSWQSPISLLVVYADAYGTLDAIPLECYRLIEVLSNSSPRNNTLRYGPQTQQHESEWTASTPGQSHIVRERPGNALYIADSNPATHRRIRSPVANPSHSRGKIRKMPKAKAITILSLCIALFLIQKLAELKFATLTRSIPPCPHSSGVGWLTCSRKVAGSRPGASDAANAQLDCRTGTSSTTTPRECRAWETATRGSRPLRRAYPRRPRRVVARIQSSGPRLLCPPPTHTLRWRDKVQMLTNGSELARDVTTLANLLLPSAGPLRCGWGIPLSISRDMRNSRYYLVTC</sequence>
<feature type="region of interest" description="Disordered" evidence="1">
    <location>
        <begin position="346"/>
        <end position="369"/>
    </location>
</feature>
<proteinExistence type="predicted"/>
<evidence type="ECO:0000256" key="1">
    <source>
        <dbReference type="SAM" id="MobiDB-lite"/>
    </source>
</evidence>
<feature type="compositionally biased region" description="Polar residues" evidence="1">
    <location>
        <begin position="346"/>
        <end position="368"/>
    </location>
</feature>
<reference evidence="2 3" key="1">
    <citation type="submission" date="2023-02" db="EMBL/GenBank/DDBJ databases">
        <title>LHISI_Scaffold_Assembly.</title>
        <authorList>
            <person name="Stuart O.P."/>
            <person name="Cleave R."/>
            <person name="Magrath M.J.L."/>
            <person name="Mikheyev A.S."/>
        </authorList>
    </citation>
    <scope>NUCLEOTIDE SEQUENCE [LARGE SCALE GENOMIC DNA]</scope>
    <source>
        <strain evidence="2">Daus_M_001</strain>
        <tissue evidence="2">Leg muscle</tissue>
    </source>
</reference>